<dbReference type="EMBL" id="JACIFO010000006">
    <property type="protein sequence ID" value="MBB4119327.1"/>
    <property type="molecule type" value="Genomic_DNA"/>
</dbReference>
<reference evidence="2 3" key="1">
    <citation type="submission" date="2020-08" db="EMBL/GenBank/DDBJ databases">
        <title>Genomic Encyclopedia of Type Strains, Phase IV (KMG-IV): sequencing the most valuable type-strain genomes for metagenomic binning, comparative biology and taxonomic classification.</title>
        <authorList>
            <person name="Goeker M."/>
        </authorList>
    </citation>
    <scope>NUCLEOTIDE SEQUENCE [LARGE SCALE GENOMIC DNA]</scope>
    <source>
        <strain evidence="2 3">DSM 29568</strain>
    </source>
</reference>
<protein>
    <submittedName>
        <fullName evidence="2">Uncharacterized protein</fullName>
    </submittedName>
</protein>
<evidence type="ECO:0000313" key="2">
    <source>
        <dbReference type="EMBL" id="MBB4119327.1"/>
    </source>
</evidence>
<proteinExistence type="predicted"/>
<feature type="transmembrane region" description="Helical" evidence="1">
    <location>
        <begin position="101"/>
        <end position="120"/>
    </location>
</feature>
<name>A0A840EWX7_9FLAO</name>
<accession>A0A840EWX7</accession>
<dbReference type="Proteomes" id="UP000553034">
    <property type="component" value="Unassembled WGS sequence"/>
</dbReference>
<dbReference type="AlphaFoldDB" id="A0A840EWX7"/>
<organism evidence="2 3">
    <name type="scientific">Mesonia hippocampi</name>
    <dbReference type="NCBI Taxonomy" id="1628250"/>
    <lineage>
        <taxon>Bacteria</taxon>
        <taxon>Pseudomonadati</taxon>
        <taxon>Bacteroidota</taxon>
        <taxon>Flavobacteriia</taxon>
        <taxon>Flavobacteriales</taxon>
        <taxon>Flavobacteriaceae</taxon>
        <taxon>Mesonia</taxon>
    </lineage>
</organism>
<keyword evidence="1" id="KW-1133">Transmembrane helix</keyword>
<keyword evidence="1" id="KW-0472">Membrane</keyword>
<feature type="transmembrane region" description="Helical" evidence="1">
    <location>
        <begin position="67"/>
        <end position="89"/>
    </location>
</feature>
<evidence type="ECO:0000256" key="1">
    <source>
        <dbReference type="SAM" id="Phobius"/>
    </source>
</evidence>
<keyword evidence="1" id="KW-0812">Transmembrane</keyword>
<gene>
    <name evidence="2" type="ORF">GGR32_001625</name>
</gene>
<feature type="transmembrane region" description="Helical" evidence="1">
    <location>
        <begin position="39"/>
        <end position="61"/>
    </location>
</feature>
<comment type="caution">
    <text evidence="2">The sequence shown here is derived from an EMBL/GenBank/DDBJ whole genome shotgun (WGS) entry which is preliminary data.</text>
</comment>
<feature type="transmembrane region" description="Helical" evidence="1">
    <location>
        <begin position="12"/>
        <end position="32"/>
    </location>
</feature>
<evidence type="ECO:0000313" key="3">
    <source>
        <dbReference type="Proteomes" id="UP000553034"/>
    </source>
</evidence>
<sequence length="130" mass="15031">MKPTLVSKLIPLFIISIVLSLLQYGILSILNIESYYNTISIYSFHFILTLITYIALHYINLHFPDKVGFTFMGCSTLKMFACILFLLPLLLSEKENKITDILLFFIPYFLFLSLEAIYAFKLVNNQSKNS</sequence>
<dbReference type="RefSeq" id="WP_183477684.1">
    <property type="nucleotide sequence ID" value="NZ_JACIFO010000006.1"/>
</dbReference>
<keyword evidence="3" id="KW-1185">Reference proteome</keyword>